<dbReference type="Pfam" id="PF00227">
    <property type="entry name" value="Proteasome"/>
    <property type="match status" value="1"/>
</dbReference>
<organism evidence="6 7">
    <name type="scientific">Mesorhabditis belari</name>
    <dbReference type="NCBI Taxonomy" id="2138241"/>
    <lineage>
        <taxon>Eukaryota</taxon>
        <taxon>Metazoa</taxon>
        <taxon>Ecdysozoa</taxon>
        <taxon>Nematoda</taxon>
        <taxon>Chromadorea</taxon>
        <taxon>Rhabditida</taxon>
        <taxon>Rhabditina</taxon>
        <taxon>Rhabditomorpha</taxon>
        <taxon>Rhabditoidea</taxon>
        <taxon>Rhabditidae</taxon>
        <taxon>Mesorhabditinae</taxon>
        <taxon>Mesorhabditis</taxon>
    </lineage>
</organism>
<dbReference type="GO" id="GO:0005839">
    <property type="term" value="C:proteasome core complex"/>
    <property type="evidence" value="ECO:0007669"/>
    <property type="project" value="InterPro"/>
</dbReference>
<dbReference type="PANTHER" id="PTHR32194">
    <property type="entry name" value="METALLOPROTEASE TLDD"/>
    <property type="match status" value="1"/>
</dbReference>
<evidence type="ECO:0000256" key="4">
    <source>
        <dbReference type="ARBA" id="ARBA00026071"/>
    </source>
</evidence>
<keyword evidence="3 5" id="KW-0539">Nucleus</keyword>
<comment type="subunit">
    <text evidence="4">The 26S proteasome consists of a 20S proteasome core and two 19S regulatory subunits. The 20S proteasome core is composed of 28 subunits that are arranged in four stacked rings, resulting in a barrel-shaped structure. The two end rings are each formed by seven alpha subunits, and the two central rings are each formed by seven beta subunits. The catalytic chamber with the active sites is on the inside of the barrel.</text>
</comment>
<keyword evidence="2 5" id="KW-0647">Proteasome</keyword>
<evidence type="ECO:0000256" key="3">
    <source>
        <dbReference type="ARBA" id="ARBA00023242"/>
    </source>
</evidence>
<proteinExistence type="inferred from homology"/>
<evidence type="ECO:0000313" key="6">
    <source>
        <dbReference type="Proteomes" id="UP000887575"/>
    </source>
</evidence>
<comment type="similarity">
    <text evidence="5">Belongs to the peptidase T1B family.</text>
</comment>
<dbReference type="InterPro" id="IPR001353">
    <property type="entry name" value="Proteasome_sua/b"/>
</dbReference>
<evidence type="ECO:0000256" key="5">
    <source>
        <dbReference type="RuleBase" id="RU004203"/>
    </source>
</evidence>
<comment type="subcellular location">
    <subcellularLocation>
        <location evidence="5">Cytoplasm</location>
    </subcellularLocation>
    <subcellularLocation>
        <location evidence="5">Nucleus</location>
    </subcellularLocation>
</comment>
<reference evidence="7" key="1">
    <citation type="submission" date="2024-02" db="UniProtKB">
        <authorList>
            <consortium name="WormBaseParasite"/>
        </authorList>
    </citation>
    <scope>IDENTIFICATION</scope>
</reference>
<comment type="function">
    <text evidence="5">Component of the proteasome, a multicatalytic proteinase complex which is characterized by its ability to cleave peptides with Arg, Phe, Tyr, Leu, and Glu adjacent to the leaving group at neutral or slightly basic pH. The proteasome has an ATP-dependent proteolytic activity.</text>
</comment>
<dbReference type="GO" id="GO:0005634">
    <property type="term" value="C:nucleus"/>
    <property type="evidence" value="ECO:0007669"/>
    <property type="project" value="UniProtKB-SubCell"/>
</dbReference>
<dbReference type="InterPro" id="IPR023333">
    <property type="entry name" value="Proteasome_suB-type"/>
</dbReference>
<comment type="subunit">
    <text evidence="5">Component of the proteasome complex.</text>
</comment>
<dbReference type="CDD" id="cd03758">
    <property type="entry name" value="proteasome_beta_type_2"/>
    <property type="match status" value="1"/>
</dbReference>
<evidence type="ECO:0000256" key="2">
    <source>
        <dbReference type="ARBA" id="ARBA00022942"/>
    </source>
</evidence>
<keyword evidence="1 5" id="KW-0963">Cytoplasm</keyword>
<sequence>MAGMHFLAGIATKDFVILACDKSSFAYGAIVVDENSNKEYRLGTKLTMMCIGEDGDVEQFGDWTKRNLRLYAIRNGYELSPKAAQHWIRKGIADSLRSRDHYTVDILLGGYDDDEESAFLGSIDYLGSGIQVQPYLFRGFPGRLSYAIMDREYRPNMNPEEAQALIKKCLAEAKKRFVANLNGYHLVMINKDGYKKLDDVLF</sequence>
<dbReference type="InterPro" id="IPR029055">
    <property type="entry name" value="Ntn_hydrolases_N"/>
</dbReference>
<dbReference type="WBParaSite" id="MBELARI_LOCUS10631">
    <property type="protein sequence ID" value="MBELARI_LOCUS10631"/>
    <property type="gene ID" value="MBELARI_LOCUS10631"/>
</dbReference>
<evidence type="ECO:0000313" key="7">
    <source>
        <dbReference type="WBParaSite" id="MBELARI_LOCUS10631"/>
    </source>
</evidence>
<dbReference type="GO" id="GO:0005737">
    <property type="term" value="C:cytoplasm"/>
    <property type="evidence" value="ECO:0007669"/>
    <property type="project" value="UniProtKB-SubCell"/>
</dbReference>
<accession>A0AAF3E9Q5</accession>
<dbReference type="AlphaFoldDB" id="A0AAF3E9Q5"/>
<dbReference type="PANTHER" id="PTHR32194:SF2">
    <property type="entry name" value="PROTEASOME SUBUNIT BETA TYPE-1"/>
    <property type="match status" value="1"/>
</dbReference>
<dbReference type="SUPFAM" id="SSF56235">
    <property type="entry name" value="N-terminal nucleophile aminohydrolases (Ntn hydrolases)"/>
    <property type="match status" value="1"/>
</dbReference>
<protein>
    <recommendedName>
        <fullName evidence="5">Proteasome subunit beta</fullName>
    </recommendedName>
</protein>
<dbReference type="Gene3D" id="3.60.20.10">
    <property type="entry name" value="Glutamine Phosphoribosylpyrophosphate, subunit 1, domain 1"/>
    <property type="match status" value="1"/>
</dbReference>
<keyword evidence="6" id="KW-1185">Reference proteome</keyword>
<dbReference type="PROSITE" id="PS51476">
    <property type="entry name" value="PROTEASOME_BETA_2"/>
    <property type="match status" value="1"/>
</dbReference>
<name>A0AAF3E9Q5_9BILA</name>
<dbReference type="Proteomes" id="UP000887575">
    <property type="component" value="Unassembled WGS sequence"/>
</dbReference>
<dbReference type="InterPro" id="IPR035206">
    <property type="entry name" value="Proteasome_beta2"/>
</dbReference>
<evidence type="ECO:0000256" key="1">
    <source>
        <dbReference type="ARBA" id="ARBA00022490"/>
    </source>
</evidence>
<dbReference type="GO" id="GO:0010498">
    <property type="term" value="P:proteasomal protein catabolic process"/>
    <property type="evidence" value="ECO:0007669"/>
    <property type="project" value="InterPro"/>
</dbReference>